<reference evidence="6 7" key="1">
    <citation type="submission" date="2021-02" db="EMBL/GenBank/DDBJ databases">
        <title>Complete genome of Desulfoluna sp. strain ASN36.</title>
        <authorList>
            <person name="Takahashi A."/>
            <person name="Kojima H."/>
            <person name="Fukui M."/>
        </authorList>
    </citation>
    <scope>NUCLEOTIDE SEQUENCE [LARGE SCALE GENOMIC DNA]</scope>
    <source>
        <strain evidence="6 7">ASN36</strain>
    </source>
</reference>
<gene>
    <name evidence="6" type="ORF">DSLASN_20360</name>
</gene>
<feature type="domain" description="DUF1232" evidence="5">
    <location>
        <begin position="53"/>
        <end position="88"/>
    </location>
</feature>
<dbReference type="Proteomes" id="UP001320148">
    <property type="component" value="Chromosome"/>
</dbReference>
<dbReference type="Pfam" id="PF06803">
    <property type="entry name" value="DUF1232"/>
    <property type="match status" value="1"/>
</dbReference>
<keyword evidence="7" id="KW-1185">Reference proteome</keyword>
<evidence type="ECO:0000313" key="6">
    <source>
        <dbReference type="EMBL" id="BCS96404.1"/>
    </source>
</evidence>
<evidence type="ECO:0000313" key="7">
    <source>
        <dbReference type="Proteomes" id="UP001320148"/>
    </source>
</evidence>
<organism evidence="6 7">
    <name type="scientific">Desulfoluna limicola</name>
    <dbReference type="NCBI Taxonomy" id="2810562"/>
    <lineage>
        <taxon>Bacteria</taxon>
        <taxon>Pseudomonadati</taxon>
        <taxon>Thermodesulfobacteriota</taxon>
        <taxon>Desulfobacteria</taxon>
        <taxon>Desulfobacterales</taxon>
        <taxon>Desulfolunaceae</taxon>
        <taxon>Desulfoluna</taxon>
    </lineage>
</organism>
<evidence type="ECO:0000259" key="5">
    <source>
        <dbReference type="Pfam" id="PF06803"/>
    </source>
</evidence>
<keyword evidence="3" id="KW-1133">Transmembrane helix</keyword>
<dbReference type="RefSeq" id="WP_236892720.1">
    <property type="nucleotide sequence ID" value="NZ_AP024488.1"/>
</dbReference>
<proteinExistence type="predicted"/>
<protein>
    <recommendedName>
        <fullName evidence="5">DUF1232 domain-containing protein</fullName>
    </recommendedName>
</protein>
<evidence type="ECO:0000256" key="4">
    <source>
        <dbReference type="ARBA" id="ARBA00023136"/>
    </source>
</evidence>
<evidence type="ECO:0000256" key="2">
    <source>
        <dbReference type="ARBA" id="ARBA00022692"/>
    </source>
</evidence>
<sequence>MDKEKLLSYSEHYNEQSFGRKVEALPGGARKKVLQKAATLYAIMTEPAVPAWVKASIVGALGYFVCPLDLVPDVLPGVGFIDDVALMGLLIVEIGAYVTSSVQQRAEAFREQWNTRDIINPDCSSLPPSLLSTPSP</sequence>
<dbReference type="EMBL" id="AP024488">
    <property type="protein sequence ID" value="BCS96404.1"/>
    <property type="molecule type" value="Genomic_DNA"/>
</dbReference>
<evidence type="ECO:0000256" key="1">
    <source>
        <dbReference type="ARBA" id="ARBA00004127"/>
    </source>
</evidence>
<accession>A0ABM7PGS7</accession>
<dbReference type="InterPro" id="IPR010652">
    <property type="entry name" value="DUF1232"/>
</dbReference>
<name>A0ABM7PGS7_9BACT</name>
<keyword evidence="2" id="KW-0812">Transmembrane</keyword>
<keyword evidence="4" id="KW-0472">Membrane</keyword>
<comment type="subcellular location">
    <subcellularLocation>
        <location evidence="1">Endomembrane system</location>
        <topology evidence="1">Multi-pass membrane protein</topology>
    </subcellularLocation>
</comment>
<evidence type="ECO:0000256" key="3">
    <source>
        <dbReference type="ARBA" id="ARBA00022989"/>
    </source>
</evidence>